<dbReference type="AlphaFoldDB" id="A0A0C9ZB49"/>
<dbReference type="HOGENOM" id="CLU_041175_4_0_1"/>
<protein>
    <submittedName>
        <fullName evidence="1">Uncharacterized protein</fullName>
    </submittedName>
</protein>
<keyword evidence="2" id="KW-1185">Reference proteome</keyword>
<reference evidence="1 2" key="1">
    <citation type="submission" date="2014-04" db="EMBL/GenBank/DDBJ databases">
        <authorList>
            <consortium name="DOE Joint Genome Institute"/>
            <person name="Kuo A."/>
            <person name="Kohler A."/>
            <person name="Costa M.D."/>
            <person name="Nagy L.G."/>
            <person name="Floudas D."/>
            <person name="Copeland A."/>
            <person name="Barry K.W."/>
            <person name="Cichocki N."/>
            <person name="Veneault-Fourrey C."/>
            <person name="LaButti K."/>
            <person name="Lindquist E.A."/>
            <person name="Lipzen A."/>
            <person name="Lundell T."/>
            <person name="Morin E."/>
            <person name="Murat C."/>
            <person name="Sun H."/>
            <person name="Tunlid A."/>
            <person name="Henrissat B."/>
            <person name="Grigoriev I.V."/>
            <person name="Hibbett D.S."/>
            <person name="Martin F."/>
            <person name="Nordberg H.P."/>
            <person name="Cantor M.N."/>
            <person name="Hua S.X."/>
        </authorList>
    </citation>
    <scope>NUCLEOTIDE SEQUENCE [LARGE SCALE GENOMIC DNA]</scope>
    <source>
        <strain evidence="1 2">441</strain>
    </source>
</reference>
<gene>
    <name evidence="1" type="ORF">PISMIDRAFT_80235</name>
</gene>
<accession>A0A0C9ZB49</accession>
<evidence type="ECO:0000313" key="1">
    <source>
        <dbReference type="EMBL" id="KIK23174.1"/>
    </source>
</evidence>
<proteinExistence type="predicted"/>
<dbReference type="Proteomes" id="UP000054018">
    <property type="component" value="Unassembled WGS sequence"/>
</dbReference>
<dbReference type="STRING" id="765257.A0A0C9ZB49"/>
<reference evidence="2" key="2">
    <citation type="submission" date="2015-01" db="EMBL/GenBank/DDBJ databases">
        <title>Evolutionary Origins and Diversification of the Mycorrhizal Mutualists.</title>
        <authorList>
            <consortium name="DOE Joint Genome Institute"/>
            <consortium name="Mycorrhizal Genomics Consortium"/>
            <person name="Kohler A."/>
            <person name="Kuo A."/>
            <person name="Nagy L.G."/>
            <person name="Floudas D."/>
            <person name="Copeland A."/>
            <person name="Barry K.W."/>
            <person name="Cichocki N."/>
            <person name="Veneault-Fourrey C."/>
            <person name="LaButti K."/>
            <person name="Lindquist E.A."/>
            <person name="Lipzen A."/>
            <person name="Lundell T."/>
            <person name="Morin E."/>
            <person name="Murat C."/>
            <person name="Riley R."/>
            <person name="Ohm R."/>
            <person name="Sun H."/>
            <person name="Tunlid A."/>
            <person name="Henrissat B."/>
            <person name="Grigoriev I.V."/>
            <person name="Hibbett D.S."/>
            <person name="Martin F."/>
        </authorList>
    </citation>
    <scope>NUCLEOTIDE SEQUENCE [LARGE SCALE GENOMIC DNA]</scope>
    <source>
        <strain evidence="2">441</strain>
    </source>
</reference>
<sequence>PMIPKIHWDNKDPNIHARTSWLLTWCNTYPNTQIKLFSDSYQEAVNEGWWHQQMSTQKEVYFQQVADAVFPHDHNQHIRQLYTQYPSFFIKPIKSHFQFLCKKYNEANKTLSSTGAGLTVTELKDNPELSTLVDKILVNFPWWADLHGFWRNNPLYNTVFSTADPRQDFTAGAWQYF</sequence>
<dbReference type="OrthoDB" id="3182376at2759"/>
<name>A0A0C9ZB49_9AGAM</name>
<organism evidence="1 2">
    <name type="scientific">Pisolithus microcarpus 441</name>
    <dbReference type="NCBI Taxonomy" id="765257"/>
    <lineage>
        <taxon>Eukaryota</taxon>
        <taxon>Fungi</taxon>
        <taxon>Dikarya</taxon>
        <taxon>Basidiomycota</taxon>
        <taxon>Agaricomycotina</taxon>
        <taxon>Agaricomycetes</taxon>
        <taxon>Agaricomycetidae</taxon>
        <taxon>Boletales</taxon>
        <taxon>Sclerodermatineae</taxon>
        <taxon>Pisolithaceae</taxon>
        <taxon>Pisolithus</taxon>
    </lineage>
</organism>
<feature type="non-terminal residue" evidence="1">
    <location>
        <position position="1"/>
    </location>
</feature>
<feature type="non-terminal residue" evidence="1">
    <location>
        <position position="177"/>
    </location>
</feature>
<evidence type="ECO:0000313" key="2">
    <source>
        <dbReference type="Proteomes" id="UP000054018"/>
    </source>
</evidence>
<dbReference type="EMBL" id="KN833729">
    <property type="protein sequence ID" value="KIK23174.1"/>
    <property type="molecule type" value="Genomic_DNA"/>
</dbReference>